<accession>A0A1Y3AUE2</accession>
<keyword evidence="3" id="KW-1185">Reference proteome</keyword>
<dbReference type="InterPro" id="IPR036116">
    <property type="entry name" value="FN3_sf"/>
</dbReference>
<keyword evidence="1" id="KW-1133">Transmembrane helix</keyword>
<gene>
    <name evidence="2" type="ORF">BLA29_006108</name>
</gene>
<dbReference type="AlphaFoldDB" id="A0A1Y3AUE2"/>
<keyword evidence="1" id="KW-0812">Transmembrane</keyword>
<dbReference type="EMBL" id="MUJZ01057935">
    <property type="protein sequence ID" value="OTF72102.1"/>
    <property type="molecule type" value="Genomic_DNA"/>
</dbReference>
<organism evidence="2 3">
    <name type="scientific">Euroglyphus maynei</name>
    <name type="common">Mayne's house dust mite</name>
    <dbReference type="NCBI Taxonomy" id="6958"/>
    <lineage>
        <taxon>Eukaryota</taxon>
        <taxon>Metazoa</taxon>
        <taxon>Ecdysozoa</taxon>
        <taxon>Arthropoda</taxon>
        <taxon>Chelicerata</taxon>
        <taxon>Arachnida</taxon>
        <taxon>Acari</taxon>
        <taxon>Acariformes</taxon>
        <taxon>Sarcoptiformes</taxon>
        <taxon>Astigmata</taxon>
        <taxon>Psoroptidia</taxon>
        <taxon>Analgoidea</taxon>
        <taxon>Pyroglyphidae</taxon>
        <taxon>Pyroglyphinae</taxon>
        <taxon>Euroglyphus</taxon>
    </lineage>
</organism>
<evidence type="ECO:0008006" key="4">
    <source>
        <dbReference type="Google" id="ProtNLM"/>
    </source>
</evidence>
<evidence type="ECO:0000313" key="2">
    <source>
        <dbReference type="EMBL" id="OTF72102.1"/>
    </source>
</evidence>
<dbReference type="OrthoDB" id="6266590at2759"/>
<protein>
    <recommendedName>
        <fullName evidence="4">Fibronectin type-III domain-containing protein</fullName>
    </recommendedName>
</protein>
<evidence type="ECO:0000256" key="1">
    <source>
        <dbReference type="SAM" id="Phobius"/>
    </source>
</evidence>
<feature type="transmembrane region" description="Helical" evidence="1">
    <location>
        <begin position="81"/>
        <end position="102"/>
    </location>
</feature>
<dbReference type="InterPro" id="IPR003961">
    <property type="entry name" value="FN3_dom"/>
</dbReference>
<dbReference type="SUPFAM" id="SSF49265">
    <property type="entry name" value="Fibronectin type III"/>
    <property type="match status" value="1"/>
</dbReference>
<dbReference type="Proteomes" id="UP000194236">
    <property type="component" value="Unassembled WGS sequence"/>
</dbReference>
<reference evidence="2 3" key="1">
    <citation type="submission" date="2017-03" db="EMBL/GenBank/DDBJ databases">
        <title>Genome Survey of Euroglyphus maynei.</title>
        <authorList>
            <person name="Arlian L.G."/>
            <person name="Morgan M.S."/>
            <person name="Rider S.D."/>
        </authorList>
    </citation>
    <scope>NUCLEOTIDE SEQUENCE [LARGE SCALE GENOMIC DNA]</scope>
    <source>
        <strain evidence="2">Arlian Lab</strain>
        <tissue evidence="2">Whole body</tissue>
    </source>
</reference>
<comment type="caution">
    <text evidence="2">The sequence shown here is derived from an EMBL/GenBank/DDBJ whole genome shotgun (WGS) entry which is preliminary data.</text>
</comment>
<dbReference type="CDD" id="cd00063">
    <property type="entry name" value="FN3"/>
    <property type="match status" value="1"/>
</dbReference>
<name>A0A1Y3AUE2_EURMA</name>
<sequence>MYTDPIPYDTAYLCKFVIDILFTKFLICIVIIVEKVEPNSHYIFRVWAYSILGVGEVSPMIEVNIDDYDHNDSQLHFRAMIASIIGGFIFFSMSIVLILCLVKVCNKKKRRKIEKCMYF</sequence>
<evidence type="ECO:0000313" key="3">
    <source>
        <dbReference type="Proteomes" id="UP000194236"/>
    </source>
</evidence>
<proteinExistence type="predicted"/>
<keyword evidence="1" id="KW-0472">Membrane</keyword>
<feature type="transmembrane region" description="Helical" evidence="1">
    <location>
        <begin position="12"/>
        <end position="33"/>
    </location>
</feature>